<evidence type="ECO:0000256" key="10">
    <source>
        <dbReference type="ARBA" id="ARBA00023295"/>
    </source>
</evidence>
<evidence type="ECO:0000313" key="14">
    <source>
        <dbReference type="Proteomes" id="UP001367676"/>
    </source>
</evidence>
<evidence type="ECO:0000256" key="2">
    <source>
        <dbReference type="ARBA" id="ARBA00004141"/>
    </source>
</evidence>
<feature type="domain" description="G-protein coupled receptors family 3 profile" evidence="12">
    <location>
        <begin position="873"/>
        <end position="978"/>
    </location>
</feature>
<comment type="catalytic activity">
    <reaction evidence="1">
        <text>Hydrolysis of terminal, non-reducing (1-&gt;4)-linked alpha-D-glucose residues with release of alpha-D-glucose.</text>
        <dbReference type="EC" id="3.2.1.20"/>
    </reaction>
</comment>
<dbReference type="PANTHER" id="PTHR10357">
    <property type="entry name" value="ALPHA-AMYLASE FAMILY MEMBER"/>
    <property type="match status" value="1"/>
</dbReference>
<evidence type="ECO:0000256" key="8">
    <source>
        <dbReference type="ARBA" id="ARBA00023170"/>
    </source>
</evidence>
<keyword evidence="9" id="KW-0325">Glycoprotein</keyword>
<keyword evidence="14" id="KW-1185">Reference proteome</keyword>
<dbReference type="Gene3D" id="3.20.20.80">
    <property type="entry name" value="Glycosidases"/>
    <property type="match status" value="1"/>
</dbReference>
<keyword evidence="5 11" id="KW-0812">Transmembrane</keyword>
<proteinExistence type="inferred from homology"/>
<dbReference type="Gene3D" id="3.40.50.2300">
    <property type="match status" value="2"/>
</dbReference>
<keyword evidence="6 11" id="KW-1133">Transmembrane helix</keyword>
<keyword evidence="8" id="KW-0675">Receptor</keyword>
<evidence type="ECO:0000256" key="9">
    <source>
        <dbReference type="ARBA" id="ARBA00023180"/>
    </source>
</evidence>
<evidence type="ECO:0000256" key="4">
    <source>
        <dbReference type="ARBA" id="ARBA00012741"/>
    </source>
</evidence>
<dbReference type="GO" id="GO:0016020">
    <property type="term" value="C:membrane"/>
    <property type="evidence" value="ECO:0007669"/>
    <property type="project" value="UniProtKB-SubCell"/>
</dbReference>
<dbReference type="InterPro" id="IPR001828">
    <property type="entry name" value="ANF_lig-bd_rcpt"/>
</dbReference>
<dbReference type="FunFam" id="3.90.400.10:FF:000001">
    <property type="entry name" value="Maltase A3, isoform A"/>
    <property type="match status" value="1"/>
</dbReference>
<comment type="caution">
    <text evidence="13">The sequence shown here is derived from an EMBL/GenBank/DDBJ whole genome shotgun (WGS) entry which is preliminary data.</text>
</comment>
<dbReference type="InterPro" id="IPR000337">
    <property type="entry name" value="GPCR_3"/>
</dbReference>
<dbReference type="GO" id="GO:0004558">
    <property type="term" value="F:alpha-1,4-glucosidase activity"/>
    <property type="evidence" value="ECO:0007669"/>
    <property type="project" value="UniProtKB-EC"/>
</dbReference>
<evidence type="ECO:0000256" key="6">
    <source>
        <dbReference type="ARBA" id="ARBA00022989"/>
    </source>
</evidence>
<dbReference type="InterPro" id="IPR006047">
    <property type="entry name" value="GH13_cat_dom"/>
</dbReference>
<evidence type="ECO:0000256" key="7">
    <source>
        <dbReference type="ARBA" id="ARBA00023136"/>
    </source>
</evidence>
<name>A0AAN9TRZ1_9HEMI</name>
<organism evidence="13 14">
    <name type="scientific">Parthenolecanium corni</name>
    <dbReference type="NCBI Taxonomy" id="536013"/>
    <lineage>
        <taxon>Eukaryota</taxon>
        <taxon>Metazoa</taxon>
        <taxon>Ecdysozoa</taxon>
        <taxon>Arthropoda</taxon>
        <taxon>Hexapoda</taxon>
        <taxon>Insecta</taxon>
        <taxon>Pterygota</taxon>
        <taxon>Neoptera</taxon>
        <taxon>Paraneoptera</taxon>
        <taxon>Hemiptera</taxon>
        <taxon>Sternorrhyncha</taxon>
        <taxon>Coccoidea</taxon>
        <taxon>Coccidae</taxon>
        <taxon>Parthenolecanium</taxon>
    </lineage>
</organism>
<dbReference type="InterPro" id="IPR028082">
    <property type="entry name" value="Peripla_BP_I"/>
</dbReference>
<dbReference type="SUPFAM" id="SSF53822">
    <property type="entry name" value="Periplasmic binding protein-like I"/>
    <property type="match status" value="2"/>
</dbReference>
<dbReference type="InterPro" id="IPR045857">
    <property type="entry name" value="O16G_dom_2"/>
</dbReference>
<feature type="transmembrane region" description="Helical" evidence="11">
    <location>
        <begin position="375"/>
        <end position="393"/>
    </location>
</feature>
<dbReference type="Gene3D" id="3.90.400.10">
    <property type="entry name" value="Oligo-1,6-glucosidase, Domain 2"/>
    <property type="match status" value="1"/>
</dbReference>
<evidence type="ECO:0000259" key="12">
    <source>
        <dbReference type="PROSITE" id="PS50259"/>
    </source>
</evidence>
<dbReference type="EC" id="3.2.1.20" evidence="4"/>
<dbReference type="InterPro" id="IPR017853">
    <property type="entry name" value="GH"/>
</dbReference>
<comment type="similarity">
    <text evidence="3">Belongs to the glycosyl hydrolase 13 family.</text>
</comment>
<comment type="subcellular location">
    <subcellularLocation>
        <location evidence="2">Membrane</location>
        <topology evidence="2">Multi-pass membrane protein</topology>
    </subcellularLocation>
</comment>
<gene>
    <name evidence="13" type="ORF">V9T40_006746</name>
</gene>
<evidence type="ECO:0000256" key="5">
    <source>
        <dbReference type="ARBA" id="ARBA00022692"/>
    </source>
</evidence>
<dbReference type="PANTHER" id="PTHR10357:SF179">
    <property type="entry name" value="NEUTRAL AND BASIC AMINO ACID TRANSPORT PROTEIN RBAT"/>
    <property type="match status" value="1"/>
</dbReference>
<dbReference type="Proteomes" id="UP001367676">
    <property type="component" value="Unassembled WGS sequence"/>
</dbReference>
<dbReference type="GO" id="GO:0004930">
    <property type="term" value="F:G protein-coupled receptor activity"/>
    <property type="evidence" value="ECO:0007669"/>
    <property type="project" value="InterPro"/>
</dbReference>
<dbReference type="Pfam" id="PF00003">
    <property type="entry name" value="7tm_3"/>
    <property type="match status" value="1"/>
</dbReference>
<dbReference type="Pfam" id="PF00128">
    <property type="entry name" value="Alpha-amylase"/>
    <property type="match status" value="1"/>
</dbReference>
<feature type="transmembrane region" description="Helical" evidence="11">
    <location>
        <begin position="929"/>
        <end position="946"/>
    </location>
</feature>
<dbReference type="InterPro" id="IPR017978">
    <property type="entry name" value="GPCR_3_C"/>
</dbReference>
<sequence>MIFTVAVYSSKILRKLYNHPENPEKDWWKYTMIYEIYLPSFKDSNGDGIGDLQGVTSMLDHLVDLGVETVWITPFFKSSMLDMGYDVENYTAIETTYGTMNDFDELMKELKKRGLKLIIDFVINHTSNKHSWFTKSIDRIEPYTDFYVWKDAKSFKKNGDPVPPNNWISVYGGSAWTWNKKRKQFYFHQFVEAMPDLNLRNPILMNELKNILKYWLSKGVAGGRLDAARHFIEDLQLRDEPLIVPNNRQQFIRYEDLNHKYTTDQNESYVFIHELKEFVDNSFSSKDDEKILIPEAFSDDEYVMKYYGSPDYKISNFPFNFHFVPIYKVLTAKDFDFLIQSWLKKMPAHGVANWGYENHDQDRVGKRFNSELSDILLITIMMLPGVAFVYYGQEIGMVSNKIRAGETRIPNSYAIHRWDTPDESRLPMQWDNTMNAGFTSNSKPWLPVNPDYWHVNVEVQKRQPHSRYKLFMALSKLRGTRIRKLGDFESYIFSHWVYGFSRHVADEPMILVLLNLGTETEMVTLNNRVSFLSDSLMVLVASENAGYKKGLLPMSCHAQDEDFLDTVVSVPGNFTIVVLFSVHETNSSLYYPKCGHIQDQAAEIRITNEWIGKYMPHIGFSATSSRMSAKKEFKNFTRLVPPDTDQALAIFDLIQYLNYSCVSTIITAGVYGSDGVKEFNKIIENKTNNSICIGSKEIVYDDASDEEMKKIFENSTQFNRVVVCFCEGNETLEKNFFRDPKLPLVRSSMRLVAEAAMDYVDDKLCKSLHPCEGLKMKDFKDLNSHFLNFSQTKPVKLGSNWFEFNENGDPKTSFYDILTYGKNGTGKFTFYKIGTWDDARKLQMEDIFNKSFNKYKKIKSSCTNPCQRGEFRIFVSFTLVLLSFTFCMVQTIVANKENGTKEFEPDCQNERKIYSCPAESLGEFNFRHIVNLALLVYCAIYALQSGRHLPDSFNETKLIIISCGCTAIVWTALVIRFYFLHLPANCSAMRIILILLILNLEQFGQAHTANKDTIKVDGDLMIIALFSVHRKSETSADCGEIQEIAGMQRVETALRQIEEINSKKDKKCKLGIIIKDICEDPVPTDISSYSNLQNIVGIIGPATSEETYNLHPSREYTQVGYGATSPKLITREPFDRYHPYIDDFPPNFFTDPRSDQISHYYHRFEPNFVNKFIRVVPSDENQVKVITEIVKNVTNASVTGINIIGSPDKYGIDGVDEFMQQSSNDGVCIHQKFHADAAMKKTNFFEVLNSTVNTTQILVCFCDGDTLRDLLIAVKHLNMTQKFILIASDRWAERDYVLDGLHIEAERSFLINIKPSRSYEFRSDYSSLKSKTKDNAAIKWMKELQEHRFNCTSDNFSQRCNGKLIDAERKFS</sequence>
<protein>
    <recommendedName>
        <fullName evidence="4">alpha-glucosidase</fullName>
        <ecNumber evidence="4">3.2.1.20</ecNumber>
    </recommendedName>
</protein>
<keyword evidence="10" id="KW-0378">Hydrolase</keyword>
<keyword evidence="7 11" id="KW-0472">Membrane</keyword>
<dbReference type="PROSITE" id="PS50259">
    <property type="entry name" value="G_PROTEIN_RECEP_F3_4"/>
    <property type="match status" value="1"/>
</dbReference>
<dbReference type="SMART" id="SM00642">
    <property type="entry name" value="Aamy"/>
    <property type="match status" value="1"/>
</dbReference>
<dbReference type="GO" id="GO:0005975">
    <property type="term" value="P:carbohydrate metabolic process"/>
    <property type="evidence" value="ECO:0007669"/>
    <property type="project" value="InterPro"/>
</dbReference>
<accession>A0AAN9TRZ1</accession>
<keyword evidence="10" id="KW-0326">Glycosidase</keyword>
<dbReference type="PRINTS" id="PR00248">
    <property type="entry name" value="GPCRMGR"/>
</dbReference>
<evidence type="ECO:0000256" key="1">
    <source>
        <dbReference type="ARBA" id="ARBA00001657"/>
    </source>
</evidence>
<feature type="transmembrane region" description="Helical" evidence="11">
    <location>
        <begin position="873"/>
        <end position="893"/>
    </location>
</feature>
<dbReference type="SUPFAM" id="SSF51445">
    <property type="entry name" value="(Trans)glycosidases"/>
    <property type="match status" value="1"/>
</dbReference>
<evidence type="ECO:0000256" key="3">
    <source>
        <dbReference type="ARBA" id="ARBA00008061"/>
    </source>
</evidence>
<feature type="transmembrane region" description="Helical" evidence="11">
    <location>
        <begin position="958"/>
        <end position="979"/>
    </location>
</feature>
<dbReference type="Pfam" id="PF01094">
    <property type="entry name" value="ANF_receptor"/>
    <property type="match status" value="2"/>
</dbReference>
<evidence type="ECO:0000256" key="11">
    <source>
        <dbReference type="SAM" id="Phobius"/>
    </source>
</evidence>
<reference evidence="13 14" key="1">
    <citation type="submission" date="2024-03" db="EMBL/GenBank/DDBJ databases">
        <title>Adaptation during the transition from Ophiocordyceps entomopathogen to insect associate is accompanied by gene loss and intensified selection.</title>
        <authorList>
            <person name="Ward C.M."/>
            <person name="Onetto C.A."/>
            <person name="Borneman A.R."/>
        </authorList>
    </citation>
    <scope>NUCLEOTIDE SEQUENCE [LARGE SCALE GENOMIC DNA]</scope>
    <source>
        <strain evidence="13">AWRI1</strain>
        <tissue evidence="13">Single Adult Female</tissue>
    </source>
</reference>
<evidence type="ECO:0000313" key="13">
    <source>
        <dbReference type="EMBL" id="KAK7602772.1"/>
    </source>
</evidence>
<dbReference type="EMBL" id="JBBCAQ010000007">
    <property type="protein sequence ID" value="KAK7602772.1"/>
    <property type="molecule type" value="Genomic_DNA"/>
</dbReference>